<accession>A0A4P9VX23</accession>
<feature type="region of interest" description="Disordered" evidence="1">
    <location>
        <begin position="24"/>
        <end position="67"/>
    </location>
</feature>
<dbReference type="EMBL" id="ML000860">
    <property type="protein sequence ID" value="RKO83772.1"/>
    <property type="molecule type" value="Genomic_DNA"/>
</dbReference>
<dbReference type="AlphaFoldDB" id="A0A4P9VX23"/>
<evidence type="ECO:0000313" key="3">
    <source>
        <dbReference type="EMBL" id="RKO83772.1"/>
    </source>
</evidence>
<keyword evidence="2" id="KW-0732">Signal</keyword>
<evidence type="ECO:0000313" key="4">
    <source>
        <dbReference type="Proteomes" id="UP000269721"/>
    </source>
</evidence>
<feature type="signal peptide" evidence="2">
    <location>
        <begin position="1"/>
        <end position="20"/>
    </location>
</feature>
<organism evidence="3 4">
    <name type="scientific">Blyttiomyces helicus</name>
    <dbReference type="NCBI Taxonomy" id="388810"/>
    <lineage>
        <taxon>Eukaryota</taxon>
        <taxon>Fungi</taxon>
        <taxon>Fungi incertae sedis</taxon>
        <taxon>Chytridiomycota</taxon>
        <taxon>Chytridiomycota incertae sedis</taxon>
        <taxon>Chytridiomycetes</taxon>
        <taxon>Chytridiomycetes incertae sedis</taxon>
        <taxon>Blyttiomyces</taxon>
    </lineage>
</organism>
<feature type="chain" id="PRO_5020757209" evidence="2">
    <location>
        <begin position="21"/>
        <end position="124"/>
    </location>
</feature>
<evidence type="ECO:0000256" key="2">
    <source>
        <dbReference type="SAM" id="SignalP"/>
    </source>
</evidence>
<sequence>ENGFLLGVAKLILISGKGYAWPTNRCHGTTTQALDPQWEGSPQSMSSDLPRSSGSAEKGSVGGHPPPNLGIDWVRFKSFQDFVAVLEERAPAPTTRVDEAEEYASHVPRRVHVALDESAGHGTH</sequence>
<evidence type="ECO:0000256" key="1">
    <source>
        <dbReference type="SAM" id="MobiDB-lite"/>
    </source>
</evidence>
<reference evidence="4" key="1">
    <citation type="journal article" date="2018" name="Nat. Microbiol.">
        <title>Leveraging single-cell genomics to expand the fungal tree of life.</title>
        <authorList>
            <person name="Ahrendt S.R."/>
            <person name="Quandt C.A."/>
            <person name="Ciobanu D."/>
            <person name="Clum A."/>
            <person name="Salamov A."/>
            <person name="Andreopoulos B."/>
            <person name="Cheng J.F."/>
            <person name="Woyke T."/>
            <person name="Pelin A."/>
            <person name="Henrissat B."/>
            <person name="Reynolds N.K."/>
            <person name="Benny G.L."/>
            <person name="Smith M.E."/>
            <person name="James T.Y."/>
            <person name="Grigoriev I.V."/>
        </authorList>
    </citation>
    <scope>NUCLEOTIDE SEQUENCE [LARGE SCALE GENOMIC DNA]</scope>
</reference>
<keyword evidence="4" id="KW-1185">Reference proteome</keyword>
<dbReference type="Proteomes" id="UP000269721">
    <property type="component" value="Unassembled WGS sequence"/>
</dbReference>
<name>A0A4P9VX23_9FUNG</name>
<proteinExistence type="predicted"/>
<protein>
    <submittedName>
        <fullName evidence="3">Uncharacterized protein</fullName>
    </submittedName>
</protein>
<feature type="compositionally biased region" description="Polar residues" evidence="1">
    <location>
        <begin position="26"/>
        <end position="55"/>
    </location>
</feature>
<feature type="non-terminal residue" evidence="3">
    <location>
        <position position="1"/>
    </location>
</feature>
<gene>
    <name evidence="3" type="ORF">BDK51DRAFT_34452</name>
</gene>